<gene>
    <name evidence="1" type="ORF">BJ212DRAFT_1295375</name>
</gene>
<evidence type="ECO:0000313" key="1">
    <source>
        <dbReference type="EMBL" id="KAG1826113.1"/>
    </source>
</evidence>
<reference evidence="1" key="1">
    <citation type="journal article" date="2020" name="New Phytol.">
        <title>Comparative genomics reveals dynamic genome evolution in host specialist ectomycorrhizal fungi.</title>
        <authorList>
            <person name="Lofgren L.A."/>
            <person name="Nguyen N.H."/>
            <person name="Vilgalys R."/>
            <person name="Ruytinx J."/>
            <person name="Liao H.L."/>
            <person name="Branco S."/>
            <person name="Kuo A."/>
            <person name="LaButti K."/>
            <person name="Lipzen A."/>
            <person name="Andreopoulos W."/>
            <person name="Pangilinan J."/>
            <person name="Riley R."/>
            <person name="Hundley H."/>
            <person name="Na H."/>
            <person name="Barry K."/>
            <person name="Grigoriev I.V."/>
            <person name="Stajich J.E."/>
            <person name="Kennedy P.G."/>
        </authorList>
    </citation>
    <scope>NUCLEOTIDE SEQUENCE</scope>
    <source>
        <strain evidence="1">MN1</strain>
    </source>
</reference>
<keyword evidence="2" id="KW-1185">Reference proteome</keyword>
<protein>
    <recommendedName>
        <fullName evidence="3">Ubiquitin-like protease family profile domain-containing protein</fullName>
    </recommendedName>
</protein>
<organism evidence="1 2">
    <name type="scientific">Suillus subaureus</name>
    <dbReference type="NCBI Taxonomy" id="48587"/>
    <lineage>
        <taxon>Eukaryota</taxon>
        <taxon>Fungi</taxon>
        <taxon>Dikarya</taxon>
        <taxon>Basidiomycota</taxon>
        <taxon>Agaricomycotina</taxon>
        <taxon>Agaricomycetes</taxon>
        <taxon>Agaricomycetidae</taxon>
        <taxon>Boletales</taxon>
        <taxon>Suillineae</taxon>
        <taxon>Suillaceae</taxon>
        <taxon>Suillus</taxon>
    </lineage>
</organism>
<sequence length="262" mass="29576">MASGLGSCIGFLVNINENHWITVIIDFESSTIFYEYPLITASQVRIGKLKVMVDVIDPHLNQNSILASKVDVDLPILTANNQELEKSSTLVKLSLTMHESETLAILFKKKPHTKESCQLAQEYQEMADQRQQMVVREENKKKQQKHCQQQCQDKIVRGEQSPGGTKWNLKNYQDPIKLQENQKDLIIFKGLAQSTVKGWINHIGKPRWVHAAVHMAELGNHQGHLKGGTKGILMNYPAVEQVIIKCLEGLWEGGVMLTLVTI</sequence>
<name>A0A9P7EN50_9AGAM</name>
<dbReference type="RefSeq" id="XP_041199366.1">
    <property type="nucleotide sequence ID" value="XM_041332313.1"/>
</dbReference>
<dbReference type="Proteomes" id="UP000807769">
    <property type="component" value="Unassembled WGS sequence"/>
</dbReference>
<comment type="caution">
    <text evidence="1">The sequence shown here is derived from an EMBL/GenBank/DDBJ whole genome shotgun (WGS) entry which is preliminary data.</text>
</comment>
<dbReference type="AlphaFoldDB" id="A0A9P7EN50"/>
<evidence type="ECO:0000313" key="2">
    <source>
        <dbReference type="Proteomes" id="UP000807769"/>
    </source>
</evidence>
<dbReference type="GeneID" id="64626330"/>
<accession>A0A9P7EN50</accession>
<dbReference type="EMBL" id="JABBWG010000002">
    <property type="protein sequence ID" value="KAG1826113.1"/>
    <property type="molecule type" value="Genomic_DNA"/>
</dbReference>
<proteinExistence type="predicted"/>
<evidence type="ECO:0008006" key="3">
    <source>
        <dbReference type="Google" id="ProtNLM"/>
    </source>
</evidence>
<dbReference type="OrthoDB" id="3341102at2759"/>